<feature type="region of interest" description="Disordered" evidence="1">
    <location>
        <begin position="1"/>
        <end position="29"/>
    </location>
</feature>
<evidence type="ECO:0000256" key="1">
    <source>
        <dbReference type="SAM" id="MobiDB-lite"/>
    </source>
</evidence>
<dbReference type="AlphaFoldDB" id="A0AAV7W6E4"/>
<keyword evidence="3" id="KW-1185">Reference proteome</keyword>
<comment type="caution">
    <text evidence="2">The sequence shown here is derived from an EMBL/GenBank/DDBJ whole genome shotgun (WGS) entry which is preliminary data.</text>
</comment>
<organism evidence="2 3">
    <name type="scientific">Pleurodeles waltl</name>
    <name type="common">Iberian ribbed newt</name>
    <dbReference type="NCBI Taxonomy" id="8319"/>
    <lineage>
        <taxon>Eukaryota</taxon>
        <taxon>Metazoa</taxon>
        <taxon>Chordata</taxon>
        <taxon>Craniata</taxon>
        <taxon>Vertebrata</taxon>
        <taxon>Euteleostomi</taxon>
        <taxon>Amphibia</taxon>
        <taxon>Batrachia</taxon>
        <taxon>Caudata</taxon>
        <taxon>Salamandroidea</taxon>
        <taxon>Salamandridae</taxon>
        <taxon>Pleurodelinae</taxon>
        <taxon>Pleurodeles</taxon>
    </lineage>
</organism>
<evidence type="ECO:0000313" key="3">
    <source>
        <dbReference type="Proteomes" id="UP001066276"/>
    </source>
</evidence>
<name>A0AAV7W6E4_PLEWA</name>
<proteinExistence type="predicted"/>
<dbReference type="Proteomes" id="UP001066276">
    <property type="component" value="Chromosome 1_2"/>
</dbReference>
<accession>A0AAV7W6E4</accession>
<feature type="region of interest" description="Disordered" evidence="1">
    <location>
        <begin position="62"/>
        <end position="90"/>
    </location>
</feature>
<reference evidence="2" key="1">
    <citation type="journal article" date="2022" name="bioRxiv">
        <title>Sequencing and chromosome-scale assembly of the giantPleurodeles waltlgenome.</title>
        <authorList>
            <person name="Brown T."/>
            <person name="Elewa A."/>
            <person name="Iarovenko S."/>
            <person name="Subramanian E."/>
            <person name="Araus A.J."/>
            <person name="Petzold A."/>
            <person name="Susuki M."/>
            <person name="Suzuki K.-i.T."/>
            <person name="Hayashi T."/>
            <person name="Toyoda A."/>
            <person name="Oliveira C."/>
            <person name="Osipova E."/>
            <person name="Leigh N.D."/>
            <person name="Simon A."/>
            <person name="Yun M.H."/>
        </authorList>
    </citation>
    <scope>NUCLEOTIDE SEQUENCE</scope>
    <source>
        <strain evidence="2">20211129_DDA</strain>
        <tissue evidence="2">Liver</tissue>
    </source>
</reference>
<gene>
    <name evidence="2" type="ORF">NDU88_004357</name>
</gene>
<feature type="compositionally biased region" description="Polar residues" evidence="1">
    <location>
        <begin position="72"/>
        <end position="90"/>
    </location>
</feature>
<dbReference type="EMBL" id="JANPWB010000002">
    <property type="protein sequence ID" value="KAJ1208978.1"/>
    <property type="molecule type" value="Genomic_DNA"/>
</dbReference>
<sequence length="213" mass="23395">MVGSSVVVEQERLLPKGTGTGTESRLEKGVESLGSKVPGETSLLAYDCFTPSLSGHFIDIMNIRQSGGDGPPTQQESIQQQLPDSNSEGSQAMAWETFDNSSYINGEDPRLISILDKDQGQSDTFFSLSDHSSWTSNEGSDSETGKISLELGSETSYLASEQEQVENDKVTTVRKKQKKGMHNLIQLHTHQCLGKLRTFSGIIQTLNLWKIRP</sequence>
<protein>
    <submittedName>
        <fullName evidence="2">Uncharacterized protein</fullName>
    </submittedName>
</protein>
<evidence type="ECO:0000313" key="2">
    <source>
        <dbReference type="EMBL" id="KAJ1208978.1"/>
    </source>
</evidence>